<comment type="caution">
    <text evidence="2">The sequence shown here is derived from an EMBL/GenBank/DDBJ whole genome shotgun (WGS) entry which is preliminary data.</text>
</comment>
<accession>A0A4Y9JQ87</accession>
<keyword evidence="1" id="KW-0472">Membrane</keyword>
<evidence type="ECO:0000313" key="3">
    <source>
        <dbReference type="Proteomes" id="UP000297396"/>
    </source>
</evidence>
<dbReference type="OrthoDB" id="6058926at2"/>
<dbReference type="EMBL" id="SPPA01000033">
    <property type="protein sequence ID" value="TFV07963.1"/>
    <property type="molecule type" value="Genomic_DNA"/>
</dbReference>
<keyword evidence="1" id="KW-1133">Transmembrane helix</keyword>
<protein>
    <submittedName>
        <fullName evidence="2">Uncharacterized protein</fullName>
    </submittedName>
</protein>
<gene>
    <name evidence="2" type="ORF">E4T80_11435</name>
</gene>
<dbReference type="RefSeq" id="WP_135058513.1">
    <property type="nucleotide sequence ID" value="NZ_JADGLC010000033.1"/>
</dbReference>
<sequence length="258" mass="30107">MAILLVMLVLILGYYYSSNYLPERFKLKRSTGWESYVLLGSHGIKFVIGGTIFASIVWFVFYILSFCLNIPHYLGMDYNKFALEELLIQDISNDINIFHIMIAFGSWNICQQEIKKRKINVNLLYQEMSNANNIVNLLLSAMSSQTPVKVSLKSKKVYIGIIDGTQFSSADLENIVIIPYLSGYRDKDKLDITFDCNYRSVYEKHNISYHSDREEVNLRYFRNVIRLAEVESISLFNFNYFGDFEYLKTEDKKNDITK</sequence>
<dbReference type="AlphaFoldDB" id="A0A4Y9JQ87"/>
<evidence type="ECO:0000256" key="1">
    <source>
        <dbReference type="SAM" id="Phobius"/>
    </source>
</evidence>
<name>A0A4Y9JQ87_9PAST</name>
<organism evidence="2 3">
    <name type="scientific">Muribacter muris</name>
    <dbReference type="NCBI Taxonomy" id="67855"/>
    <lineage>
        <taxon>Bacteria</taxon>
        <taxon>Pseudomonadati</taxon>
        <taxon>Pseudomonadota</taxon>
        <taxon>Gammaproteobacteria</taxon>
        <taxon>Pasteurellales</taxon>
        <taxon>Pasteurellaceae</taxon>
        <taxon>Muribacter</taxon>
    </lineage>
</organism>
<feature type="transmembrane region" description="Helical" evidence="1">
    <location>
        <begin position="43"/>
        <end position="70"/>
    </location>
</feature>
<proteinExistence type="predicted"/>
<reference evidence="2 3" key="1">
    <citation type="submission" date="2019-03" db="EMBL/GenBank/DDBJ databases">
        <title>Diversity of the mouse oral microbiome.</title>
        <authorList>
            <person name="Joseph S."/>
            <person name="Aduse-Opoku J."/>
            <person name="Curtis M."/>
            <person name="Wade W."/>
            <person name="Hashim A."/>
        </authorList>
    </citation>
    <scope>NUCLEOTIDE SEQUENCE [LARGE SCALE GENOMIC DNA]</scope>
    <source>
        <strain evidence="2 3">WT12</strain>
    </source>
</reference>
<evidence type="ECO:0000313" key="2">
    <source>
        <dbReference type="EMBL" id="TFV07963.1"/>
    </source>
</evidence>
<dbReference type="Proteomes" id="UP000297396">
    <property type="component" value="Unassembled WGS sequence"/>
</dbReference>
<keyword evidence="1" id="KW-0812">Transmembrane</keyword>